<dbReference type="PANTHER" id="PTHR43792:SF1">
    <property type="entry name" value="N-ACETYLTRANSFERASE DOMAIN-CONTAINING PROTEIN"/>
    <property type="match status" value="1"/>
</dbReference>
<dbReference type="InterPro" id="IPR051531">
    <property type="entry name" value="N-acetyltransferase"/>
</dbReference>
<proteinExistence type="predicted"/>
<dbReference type="GO" id="GO:0016747">
    <property type="term" value="F:acyltransferase activity, transferring groups other than amino-acyl groups"/>
    <property type="evidence" value="ECO:0007669"/>
    <property type="project" value="InterPro"/>
</dbReference>
<dbReference type="AlphaFoldDB" id="A0A4R1Y069"/>
<name>A0A4R1Y069_ACICA</name>
<dbReference type="InterPro" id="IPR000182">
    <property type="entry name" value="GNAT_dom"/>
</dbReference>
<dbReference type="PANTHER" id="PTHR43792">
    <property type="entry name" value="GNAT FAMILY, PUTATIVE (AFU_ORTHOLOGUE AFUA_3G00765)-RELATED-RELATED"/>
    <property type="match status" value="1"/>
</dbReference>
<evidence type="ECO:0000313" key="3">
    <source>
        <dbReference type="Proteomes" id="UP000294963"/>
    </source>
</evidence>
<dbReference type="EMBL" id="SLVJ01000006">
    <property type="protein sequence ID" value="TCM68125.1"/>
    <property type="molecule type" value="Genomic_DNA"/>
</dbReference>
<dbReference type="SUPFAM" id="SSF55729">
    <property type="entry name" value="Acyl-CoA N-acyltransferases (Nat)"/>
    <property type="match status" value="1"/>
</dbReference>
<dbReference type="OrthoDB" id="9801669at2"/>
<dbReference type="Proteomes" id="UP000294963">
    <property type="component" value="Unassembled WGS sequence"/>
</dbReference>
<dbReference type="Gene3D" id="3.40.630.30">
    <property type="match status" value="1"/>
</dbReference>
<sequence length="173" mass="18925">MTMQQHFDLVAFTDTASDFQLYLQLVSDIEVMQMITERAIAEPEAVSDYAKLLSNNALLSGCGNFKIIDAGTQQFIGLAKLEVDHRDAAVAELGYMLLPVYWGQGIASQIAKQLIQQAQSLPQLCSLTAIIDPKHAASRKVLSKHGFESAGFEDYDGLPAEILNLSLAHEIQA</sequence>
<dbReference type="PROSITE" id="PS51186">
    <property type="entry name" value="GNAT"/>
    <property type="match status" value="1"/>
</dbReference>
<keyword evidence="2" id="KW-0808">Transferase</keyword>
<dbReference type="Pfam" id="PF13302">
    <property type="entry name" value="Acetyltransf_3"/>
    <property type="match status" value="1"/>
</dbReference>
<evidence type="ECO:0000259" key="1">
    <source>
        <dbReference type="PROSITE" id="PS51186"/>
    </source>
</evidence>
<keyword evidence="3" id="KW-1185">Reference proteome</keyword>
<reference evidence="2 3" key="1">
    <citation type="submission" date="2019-03" db="EMBL/GenBank/DDBJ databases">
        <title>Genomic analyses of the natural microbiome of Caenorhabditis elegans.</title>
        <authorList>
            <person name="Samuel B."/>
        </authorList>
    </citation>
    <scope>NUCLEOTIDE SEQUENCE [LARGE SCALE GENOMIC DNA]</scope>
    <source>
        <strain evidence="2 3">JUb89</strain>
    </source>
</reference>
<accession>A0A4R1Y069</accession>
<protein>
    <submittedName>
        <fullName evidence="2">RimJ/RimL family protein N-acetyltransferase</fullName>
    </submittedName>
</protein>
<evidence type="ECO:0000313" key="2">
    <source>
        <dbReference type="EMBL" id="TCM68125.1"/>
    </source>
</evidence>
<organism evidence="2 3">
    <name type="scientific">Acinetobacter calcoaceticus</name>
    <dbReference type="NCBI Taxonomy" id="471"/>
    <lineage>
        <taxon>Bacteria</taxon>
        <taxon>Pseudomonadati</taxon>
        <taxon>Pseudomonadota</taxon>
        <taxon>Gammaproteobacteria</taxon>
        <taxon>Moraxellales</taxon>
        <taxon>Moraxellaceae</taxon>
        <taxon>Acinetobacter</taxon>
        <taxon>Acinetobacter calcoaceticus/baumannii complex</taxon>
    </lineage>
</organism>
<comment type="caution">
    <text evidence="2">The sequence shown here is derived from an EMBL/GenBank/DDBJ whole genome shotgun (WGS) entry which is preliminary data.</text>
</comment>
<gene>
    <name evidence="2" type="ORF">EC844_106108</name>
</gene>
<dbReference type="InterPro" id="IPR016181">
    <property type="entry name" value="Acyl_CoA_acyltransferase"/>
</dbReference>
<feature type="domain" description="N-acetyltransferase" evidence="1">
    <location>
        <begin position="20"/>
        <end position="172"/>
    </location>
</feature>